<evidence type="ECO:0000256" key="17">
    <source>
        <dbReference type="PROSITE-ProRule" id="PRU00035"/>
    </source>
</evidence>
<name>B3NHB9_DROER</name>
<dbReference type="SUPFAM" id="SSF47370">
    <property type="entry name" value="Bromodomain"/>
    <property type="match status" value="1"/>
</dbReference>
<dbReference type="Gene3D" id="3.40.630.30">
    <property type="match status" value="1"/>
</dbReference>
<evidence type="ECO:0000256" key="4">
    <source>
        <dbReference type="ARBA" id="ARBA00013184"/>
    </source>
</evidence>
<keyword evidence="7" id="KW-0156">Chromatin regulator</keyword>
<evidence type="ECO:0000259" key="20">
    <source>
        <dbReference type="PROSITE" id="PS51186"/>
    </source>
</evidence>
<evidence type="ECO:0000313" key="22">
    <source>
        <dbReference type="Proteomes" id="UP000008711"/>
    </source>
</evidence>
<dbReference type="Gene3D" id="1.20.920.10">
    <property type="entry name" value="Bromodomain-like"/>
    <property type="match status" value="1"/>
</dbReference>
<dbReference type="GO" id="GO:0010485">
    <property type="term" value="F:histone H4 acetyltransferase activity"/>
    <property type="evidence" value="ECO:0007669"/>
    <property type="project" value="EnsemblMetazoa"/>
</dbReference>
<feature type="domain" description="Bromo" evidence="19">
    <location>
        <begin position="724"/>
        <end position="794"/>
    </location>
</feature>
<dbReference type="PROSITE" id="PS00633">
    <property type="entry name" value="BROMODOMAIN_1"/>
    <property type="match status" value="1"/>
</dbReference>
<organism evidence="21 22">
    <name type="scientific">Drosophila erecta</name>
    <name type="common">Fruit fly</name>
    <dbReference type="NCBI Taxonomy" id="7220"/>
    <lineage>
        <taxon>Eukaryota</taxon>
        <taxon>Metazoa</taxon>
        <taxon>Ecdysozoa</taxon>
        <taxon>Arthropoda</taxon>
        <taxon>Hexapoda</taxon>
        <taxon>Insecta</taxon>
        <taxon>Pterygota</taxon>
        <taxon>Neoptera</taxon>
        <taxon>Endopterygota</taxon>
        <taxon>Diptera</taxon>
        <taxon>Brachycera</taxon>
        <taxon>Muscomorpha</taxon>
        <taxon>Ephydroidea</taxon>
        <taxon>Drosophilidae</taxon>
        <taxon>Drosophila</taxon>
        <taxon>Sophophora</taxon>
    </lineage>
</organism>
<evidence type="ECO:0000256" key="11">
    <source>
        <dbReference type="ARBA" id="ARBA00023163"/>
    </source>
</evidence>
<evidence type="ECO:0000256" key="7">
    <source>
        <dbReference type="ARBA" id="ARBA00022853"/>
    </source>
</evidence>
<feature type="active site" description="Proton donor/acceptor" evidence="16">
    <location>
        <position position="549"/>
    </location>
</feature>
<dbReference type="GO" id="GO:0070775">
    <property type="term" value="C:H3 histone acetyltransferase complex"/>
    <property type="evidence" value="ECO:0007669"/>
    <property type="project" value="EnsemblMetazoa"/>
</dbReference>
<dbReference type="InterPro" id="IPR001487">
    <property type="entry name" value="Bromodomain"/>
</dbReference>
<evidence type="ECO:0000256" key="6">
    <source>
        <dbReference type="ARBA" id="ARBA00022679"/>
    </source>
</evidence>
<keyword evidence="5" id="KW-0963">Cytoplasm</keyword>
<evidence type="ECO:0000256" key="1">
    <source>
        <dbReference type="ARBA" id="ARBA00004123"/>
    </source>
</evidence>
<evidence type="ECO:0000256" key="12">
    <source>
        <dbReference type="ARBA" id="ARBA00023212"/>
    </source>
</evidence>
<dbReference type="InterPro" id="IPR009464">
    <property type="entry name" value="PCAF_N"/>
</dbReference>
<dbReference type="EMBL" id="CH954178">
    <property type="protein sequence ID" value="EDV51576.1"/>
    <property type="molecule type" value="Genomic_DNA"/>
</dbReference>
<evidence type="ECO:0000256" key="18">
    <source>
        <dbReference type="SAM" id="MobiDB-lite"/>
    </source>
</evidence>
<gene>
    <name evidence="21" type="primary">Dere\GG13817</name>
    <name evidence="21" type="ORF">Dere_GG13817</name>
</gene>
<evidence type="ECO:0000256" key="13">
    <source>
        <dbReference type="ARBA" id="ARBA00023242"/>
    </source>
</evidence>
<dbReference type="eggNOG" id="KOG1472">
    <property type="taxonomic scope" value="Eukaryota"/>
</dbReference>
<dbReference type="Pfam" id="PF00583">
    <property type="entry name" value="Acetyltransf_1"/>
    <property type="match status" value="1"/>
</dbReference>
<dbReference type="InterPro" id="IPR000182">
    <property type="entry name" value="GNAT_dom"/>
</dbReference>
<dbReference type="AlphaFoldDB" id="B3NHB9"/>
<reference evidence="21" key="3">
    <citation type="submission" date="2015-11" db="EMBL/GenBank/DDBJ databases">
        <authorList>
            <consortium name="FlyBase"/>
        </authorList>
    </citation>
    <scope>NUCLEOTIDE SEQUENCE</scope>
    <source>
        <strain evidence="21">TSC#14021-0224.01</strain>
    </source>
</reference>
<dbReference type="OrthoDB" id="1937912at2759"/>
<dbReference type="InterPro" id="IPR016181">
    <property type="entry name" value="Acyl_CoA_acyltransferase"/>
</dbReference>
<evidence type="ECO:0000256" key="3">
    <source>
        <dbReference type="ARBA" id="ARBA00008607"/>
    </source>
</evidence>
<dbReference type="SUPFAM" id="SSF55729">
    <property type="entry name" value="Acyl-CoA N-acyltransferases (Nat)"/>
    <property type="match status" value="1"/>
</dbReference>
<dbReference type="EC" id="2.3.1.48" evidence="4"/>
<dbReference type="GO" id="GO:0005703">
    <property type="term" value="C:polytene chromosome puff"/>
    <property type="evidence" value="ECO:0007669"/>
    <property type="project" value="EnsemblMetazoa"/>
</dbReference>
<evidence type="ECO:0000256" key="10">
    <source>
        <dbReference type="ARBA" id="ARBA00023159"/>
    </source>
</evidence>
<keyword evidence="11" id="KW-0804">Transcription</keyword>
<dbReference type="GO" id="GO:0045944">
    <property type="term" value="P:positive regulation of transcription by RNA polymerase II"/>
    <property type="evidence" value="ECO:0007669"/>
    <property type="project" value="TreeGrafter"/>
</dbReference>
<evidence type="ECO:0000256" key="8">
    <source>
        <dbReference type="ARBA" id="ARBA00023015"/>
    </source>
</evidence>
<evidence type="ECO:0000256" key="9">
    <source>
        <dbReference type="ARBA" id="ARBA00023117"/>
    </source>
</evidence>
<dbReference type="SMART" id="SM00297">
    <property type="entry name" value="BROMO"/>
    <property type="match status" value="1"/>
</dbReference>
<dbReference type="PANTHER" id="PTHR45750">
    <property type="entry name" value="GH11602P"/>
    <property type="match status" value="1"/>
</dbReference>
<feature type="compositionally biased region" description="Gly residues" evidence="18">
    <location>
        <begin position="53"/>
        <end position="62"/>
    </location>
</feature>
<feature type="compositionally biased region" description="Low complexity" evidence="18">
    <location>
        <begin position="16"/>
        <end position="52"/>
    </location>
</feature>
<keyword evidence="22" id="KW-1185">Reference proteome</keyword>
<evidence type="ECO:0000256" key="14">
    <source>
        <dbReference type="ARBA" id="ARBA00023315"/>
    </source>
</evidence>
<comment type="catalytic activity">
    <reaction evidence="15">
        <text>L-lysyl-[histone] + acetyl-CoA = N(6)-acetyl-L-lysyl-[histone] + CoA + H(+)</text>
        <dbReference type="Rhea" id="RHEA:21992"/>
        <dbReference type="Rhea" id="RHEA-COMP:9845"/>
        <dbReference type="Rhea" id="RHEA-COMP:11338"/>
        <dbReference type="ChEBI" id="CHEBI:15378"/>
        <dbReference type="ChEBI" id="CHEBI:29969"/>
        <dbReference type="ChEBI" id="CHEBI:57287"/>
        <dbReference type="ChEBI" id="CHEBI:57288"/>
        <dbReference type="ChEBI" id="CHEBI:61930"/>
        <dbReference type="EC" id="2.3.1.48"/>
    </reaction>
    <physiologicalReaction direction="left-to-right" evidence="15">
        <dbReference type="Rhea" id="RHEA:21993"/>
    </physiologicalReaction>
</comment>
<dbReference type="GO" id="GO:0005634">
    <property type="term" value="C:nucleus"/>
    <property type="evidence" value="ECO:0007669"/>
    <property type="project" value="UniProtKB-SubCell"/>
</dbReference>
<dbReference type="GO" id="GO:0005813">
    <property type="term" value="C:centrosome"/>
    <property type="evidence" value="ECO:0007669"/>
    <property type="project" value="UniProtKB-SubCell"/>
</dbReference>
<dbReference type="HOGENOM" id="CLU_015901_0_0_1"/>
<keyword evidence="10" id="KW-0010">Activator</keyword>
<dbReference type="PROSITE" id="PS51186">
    <property type="entry name" value="GNAT"/>
    <property type="match status" value="1"/>
</dbReference>
<dbReference type="PROSITE" id="PS50014">
    <property type="entry name" value="BROMODOMAIN_2"/>
    <property type="match status" value="1"/>
</dbReference>
<dbReference type="Pfam" id="PF00439">
    <property type="entry name" value="Bromodomain"/>
    <property type="match status" value="1"/>
</dbReference>
<evidence type="ECO:0000256" key="15">
    <source>
        <dbReference type="ARBA" id="ARBA00048940"/>
    </source>
</evidence>
<proteinExistence type="inferred from homology"/>
<evidence type="ECO:0000256" key="2">
    <source>
        <dbReference type="ARBA" id="ARBA00004300"/>
    </source>
</evidence>
<dbReference type="PRINTS" id="PR00503">
    <property type="entry name" value="BROMODOMAIN"/>
</dbReference>
<comment type="similarity">
    <text evidence="3">Belongs to the acetyltransferase family. GCN5 subfamily.</text>
</comment>
<dbReference type="GO" id="GO:0000124">
    <property type="term" value="C:SAGA complex"/>
    <property type="evidence" value="ECO:0007669"/>
    <property type="project" value="EnsemblMetazoa"/>
</dbReference>
<dbReference type="GO" id="GO:0043992">
    <property type="term" value="F:histone H3K9 acetyltransferase activity"/>
    <property type="evidence" value="ECO:0007669"/>
    <property type="project" value="UniProtKB-ARBA"/>
</dbReference>
<dbReference type="InterPro" id="IPR036427">
    <property type="entry name" value="Bromodomain-like_sf"/>
</dbReference>
<comment type="subcellular location">
    <subcellularLocation>
        <location evidence="2">Cytoplasm</location>
        <location evidence="2">Cytoskeleton</location>
        <location evidence="2">Microtubule organizing center</location>
        <location evidence="2">Centrosome</location>
    </subcellularLocation>
    <subcellularLocation>
        <location evidence="1">Nucleus</location>
    </subcellularLocation>
</comment>
<dbReference type="PANTHER" id="PTHR45750:SF3">
    <property type="entry name" value="HISTONE ACETYLTRANSFERASE"/>
    <property type="match status" value="1"/>
</dbReference>
<protein>
    <recommendedName>
        <fullName evidence="4">histone acetyltransferase</fullName>
        <ecNumber evidence="4">2.3.1.48</ecNumber>
    </recommendedName>
</protein>
<dbReference type="InterPro" id="IPR018359">
    <property type="entry name" value="Bromodomain_CS"/>
</dbReference>
<reference evidence="21 22" key="2">
    <citation type="journal article" date="2008" name="Bioinformatics">
        <title>Assembly reconciliation.</title>
        <authorList>
            <person name="Zimin A.V."/>
            <person name="Smith D.R."/>
            <person name="Sutton G."/>
            <person name="Yorke J.A."/>
        </authorList>
    </citation>
    <scope>NUCLEOTIDE SEQUENCE [LARGE SCALE GENOMIC DNA]</scope>
    <source>
        <strain evidence="21 22">TSC#14021-0224.01</strain>
    </source>
</reference>
<dbReference type="GO" id="GO:0140672">
    <property type="term" value="C:ATAC complex"/>
    <property type="evidence" value="ECO:0007669"/>
    <property type="project" value="EnsemblMetazoa"/>
</dbReference>
<keyword evidence="8" id="KW-0805">Transcription regulation</keyword>
<dbReference type="CDD" id="cd05509">
    <property type="entry name" value="Bromo_gcn5_like"/>
    <property type="match status" value="1"/>
</dbReference>
<feature type="region of interest" description="Disordered" evidence="18">
    <location>
        <begin position="405"/>
        <end position="427"/>
    </location>
</feature>
<reference evidence="21 22" key="1">
    <citation type="journal article" date="2007" name="Nature">
        <title>Evolution of genes and genomes on the Drosophila phylogeny.</title>
        <authorList>
            <consortium name="Drosophila 12 Genomes Consortium"/>
            <person name="Clark A.G."/>
            <person name="Eisen M.B."/>
            <person name="Smith D.R."/>
            <person name="Bergman C.M."/>
            <person name="Oliver B."/>
            <person name="Markow T.A."/>
            <person name="Kaufman T.C."/>
            <person name="Kellis M."/>
            <person name="Gelbart W."/>
            <person name="Iyer V.N."/>
            <person name="Pollard D.A."/>
            <person name="Sackton T.B."/>
            <person name="Larracuente A.M."/>
            <person name="Singh N.D."/>
            <person name="Abad J.P."/>
            <person name="Abt D.N."/>
            <person name="Adryan B."/>
            <person name="Aguade M."/>
            <person name="Akashi H."/>
            <person name="Anderson W.W."/>
            <person name="Aquadro C.F."/>
            <person name="Ardell D.H."/>
            <person name="Arguello R."/>
            <person name="Artieri C.G."/>
            <person name="Barbash D.A."/>
            <person name="Barker D."/>
            <person name="Barsanti P."/>
            <person name="Batterham P."/>
            <person name="Batzoglou S."/>
            <person name="Begun D."/>
            <person name="Bhutkar A."/>
            <person name="Blanco E."/>
            <person name="Bosak S.A."/>
            <person name="Bradley R.K."/>
            <person name="Brand A.D."/>
            <person name="Brent M.R."/>
            <person name="Brooks A.N."/>
            <person name="Brown R.H."/>
            <person name="Butlin R.K."/>
            <person name="Caggese C."/>
            <person name="Calvi B.R."/>
            <person name="Bernardo de Carvalho A."/>
            <person name="Caspi A."/>
            <person name="Castrezana S."/>
            <person name="Celniker S.E."/>
            <person name="Chang J.L."/>
            <person name="Chapple C."/>
            <person name="Chatterji S."/>
            <person name="Chinwalla A."/>
            <person name="Civetta A."/>
            <person name="Clifton S.W."/>
            <person name="Comeron J.M."/>
            <person name="Costello J.C."/>
            <person name="Coyne J.A."/>
            <person name="Daub J."/>
            <person name="David R.G."/>
            <person name="Delcher A.L."/>
            <person name="Delehaunty K."/>
            <person name="Do C.B."/>
            <person name="Ebling H."/>
            <person name="Edwards K."/>
            <person name="Eickbush T."/>
            <person name="Evans J.D."/>
            <person name="Filipski A."/>
            <person name="Findeiss S."/>
            <person name="Freyhult E."/>
            <person name="Fulton L."/>
            <person name="Fulton R."/>
            <person name="Garcia A.C."/>
            <person name="Gardiner A."/>
            <person name="Garfield D.A."/>
            <person name="Garvin B.E."/>
            <person name="Gibson G."/>
            <person name="Gilbert D."/>
            <person name="Gnerre S."/>
            <person name="Godfrey J."/>
            <person name="Good R."/>
            <person name="Gotea V."/>
            <person name="Gravely B."/>
            <person name="Greenberg A.J."/>
            <person name="Griffiths-Jones S."/>
            <person name="Gross S."/>
            <person name="Guigo R."/>
            <person name="Gustafson E.A."/>
            <person name="Haerty W."/>
            <person name="Hahn M.W."/>
            <person name="Halligan D.L."/>
            <person name="Halpern A.L."/>
            <person name="Halter G.M."/>
            <person name="Han M.V."/>
            <person name="Heger A."/>
            <person name="Hillier L."/>
            <person name="Hinrichs A.S."/>
            <person name="Holmes I."/>
            <person name="Hoskins R.A."/>
            <person name="Hubisz M.J."/>
            <person name="Hultmark D."/>
            <person name="Huntley M.A."/>
            <person name="Jaffe D.B."/>
            <person name="Jagadeeshan S."/>
            <person name="Jeck W.R."/>
            <person name="Johnson J."/>
            <person name="Jones C.D."/>
            <person name="Jordan W.C."/>
            <person name="Karpen G.H."/>
            <person name="Kataoka E."/>
            <person name="Keightley P.D."/>
            <person name="Kheradpour P."/>
            <person name="Kirkness E.F."/>
            <person name="Koerich L.B."/>
            <person name="Kristiansen K."/>
            <person name="Kudrna D."/>
            <person name="Kulathinal R.J."/>
            <person name="Kumar S."/>
            <person name="Kwok R."/>
            <person name="Lander E."/>
            <person name="Langley C.H."/>
            <person name="Lapoint R."/>
            <person name="Lazzaro B.P."/>
            <person name="Lee S.J."/>
            <person name="Levesque L."/>
            <person name="Li R."/>
            <person name="Lin C.F."/>
            <person name="Lin M.F."/>
            <person name="Lindblad-Toh K."/>
            <person name="Llopart A."/>
            <person name="Long M."/>
            <person name="Low L."/>
            <person name="Lozovsky E."/>
            <person name="Lu J."/>
            <person name="Luo M."/>
            <person name="Machado C.A."/>
            <person name="Makalowski W."/>
            <person name="Marzo M."/>
            <person name="Matsuda M."/>
            <person name="Matzkin L."/>
            <person name="McAllister B."/>
            <person name="McBride C.S."/>
            <person name="McKernan B."/>
            <person name="McKernan K."/>
            <person name="Mendez-Lago M."/>
            <person name="Minx P."/>
            <person name="Mollenhauer M.U."/>
            <person name="Montooth K."/>
            <person name="Mount S.M."/>
            <person name="Mu X."/>
            <person name="Myers E."/>
            <person name="Negre B."/>
            <person name="Newfeld S."/>
            <person name="Nielsen R."/>
            <person name="Noor M.A."/>
            <person name="O'Grady P."/>
            <person name="Pachter L."/>
            <person name="Papaceit M."/>
            <person name="Parisi M.J."/>
            <person name="Parisi M."/>
            <person name="Parts L."/>
            <person name="Pedersen J.S."/>
            <person name="Pesole G."/>
            <person name="Phillippy A.M."/>
            <person name="Ponting C.P."/>
            <person name="Pop M."/>
            <person name="Porcelli D."/>
            <person name="Powell J.R."/>
            <person name="Prohaska S."/>
            <person name="Pruitt K."/>
            <person name="Puig M."/>
            <person name="Quesneville H."/>
            <person name="Ram K.R."/>
            <person name="Rand D."/>
            <person name="Rasmussen M.D."/>
            <person name="Reed L.K."/>
            <person name="Reenan R."/>
            <person name="Reily A."/>
            <person name="Remington K.A."/>
            <person name="Rieger T.T."/>
            <person name="Ritchie M.G."/>
            <person name="Robin C."/>
            <person name="Rogers Y.H."/>
            <person name="Rohde C."/>
            <person name="Rozas J."/>
            <person name="Rubenfield M.J."/>
            <person name="Ruiz A."/>
            <person name="Russo S."/>
            <person name="Salzberg S.L."/>
            <person name="Sanchez-Gracia A."/>
            <person name="Saranga D.J."/>
            <person name="Sato H."/>
            <person name="Schaeffer S.W."/>
            <person name="Schatz M.C."/>
            <person name="Schlenke T."/>
            <person name="Schwartz R."/>
            <person name="Segarra C."/>
            <person name="Singh R.S."/>
            <person name="Sirot L."/>
            <person name="Sirota M."/>
            <person name="Sisneros N.B."/>
            <person name="Smith C.D."/>
            <person name="Smith T.F."/>
            <person name="Spieth J."/>
            <person name="Stage D.E."/>
            <person name="Stark A."/>
            <person name="Stephan W."/>
            <person name="Strausberg R.L."/>
            <person name="Strempel S."/>
            <person name="Sturgill D."/>
            <person name="Sutton G."/>
            <person name="Sutton G.G."/>
            <person name="Tao W."/>
            <person name="Teichmann S."/>
            <person name="Tobari Y.N."/>
            <person name="Tomimura Y."/>
            <person name="Tsolas J.M."/>
            <person name="Valente V.L."/>
            <person name="Venter E."/>
            <person name="Venter J.C."/>
            <person name="Vicario S."/>
            <person name="Vieira F.G."/>
            <person name="Vilella A.J."/>
            <person name="Villasante A."/>
            <person name="Walenz B."/>
            <person name="Wang J."/>
            <person name="Wasserman M."/>
            <person name="Watts T."/>
            <person name="Wilson D."/>
            <person name="Wilson R.K."/>
            <person name="Wing R.A."/>
            <person name="Wolfner M.F."/>
            <person name="Wong A."/>
            <person name="Wong G.K."/>
            <person name="Wu C.I."/>
            <person name="Wu G."/>
            <person name="Yamamoto D."/>
            <person name="Yang H.P."/>
            <person name="Yang S.P."/>
            <person name="Yorke J.A."/>
            <person name="Yoshida K."/>
            <person name="Zdobnov E."/>
            <person name="Zhang P."/>
            <person name="Zhang Y."/>
            <person name="Zimin A.V."/>
            <person name="Baldwin J."/>
            <person name="Abdouelleil A."/>
            <person name="Abdulkadir J."/>
            <person name="Abebe A."/>
            <person name="Abera B."/>
            <person name="Abreu J."/>
            <person name="Acer S.C."/>
            <person name="Aftuck L."/>
            <person name="Alexander A."/>
            <person name="An P."/>
            <person name="Anderson E."/>
            <person name="Anderson S."/>
            <person name="Arachi H."/>
            <person name="Azer M."/>
            <person name="Bachantsang P."/>
            <person name="Barry A."/>
            <person name="Bayul T."/>
            <person name="Berlin A."/>
            <person name="Bessette D."/>
            <person name="Bloom T."/>
            <person name="Blye J."/>
            <person name="Boguslavskiy L."/>
            <person name="Bonnet C."/>
            <person name="Boukhgalter B."/>
            <person name="Bourzgui I."/>
            <person name="Brown A."/>
            <person name="Cahill P."/>
            <person name="Channer S."/>
            <person name="Cheshatsang Y."/>
            <person name="Chuda L."/>
            <person name="Citroen M."/>
            <person name="Collymore A."/>
            <person name="Cooke P."/>
            <person name="Costello M."/>
            <person name="D'Aco K."/>
            <person name="Daza R."/>
            <person name="De Haan G."/>
            <person name="DeGray S."/>
            <person name="DeMaso C."/>
            <person name="Dhargay N."/>
            <person name="Dooley K."/>
            <person name="Dooley E."/>
            <person name="Doricent M."/>
            <person name="Dorje P."/>
            <person name="Dorjee K."/>
            <person name="Dupes A."/>
            <person name="Elong R."/>
            <person name="Falk J."/>
            <person name="Farina A."/>
            <person name="Faro S."/>
            <person name="Ferguson D."/>
            <person name="Fisher S."/>
            <person name="Foley C.D."/>
            <person name="Franke A."/>
            <person name="Friedrich D."/>
            <person name="Gadbois L."/>
            <person name="Gearin G."/>
            <person name="Gearin C.R."/>
            <person name="Giannoukos G."/>
            <person name="Goode T."/>
            <person name="Graham J."/>
            <person name="Grandbois E."/>
            <person name="Grewal S."/>
            <person name="Gyaltsen K."/>
            <person name="Hafez N."/>
            <person name="Hagos B."/>
            <person name="Hall J."/>
            <person name="Henson C."/>
            <person name="Hollinger A."/>
            <person name="Honan T."/>
            <person name="Huard M.D."/>
            <person name="Hughes L."/>
            <person name="Hurhula B."/>
            <person name="Husby M.E."/>
            <person name="Kamat A."/>
            <person name="Kanga B."/>
            <person name="Kashin S."/>
            <person name="Khazanovich D."/>
            <person name="Kisner P."/>
            <person name="Lance K."/>
            <person name="Lara M."/>
            <person name="Lee W."/>
            <person name="Lennon N."/>
            <person name="Letendre F."/>
            <person name="LeVine R."/>
            <person name="Lipovsky A."/>
            <person name="Liu X."/>
            <person name="Liu J."/>
            <person name="Liu S."/>
            <person name="Lokyitsang T."/>
            <person name="Lokyitsang Y."/>
            <person name="Lubonja R."/>
            <person name="Lui A."/>
            <person name="MacDonald P."/>
            <person name="Magnisalis V."/>
            <person name="Maru K."/>
            <person name="Matthews C."/>
            <person name="McCusker W."/>
            <person name="McDonough S."/>
            <person name="Mehta T."/>
            <person name="Meldrim J."/>
            <person name="Meneus L."/>
            <person name="Mihai O."/>
            <person name="Mihalev A."/>
            <person name="Mihova T."/>
            <person name="Mittelman R."/>
            <person name="Mlenga V."/>
            <person name="Montmayeur A."/>
            <person name="Mulrain L."/>
            <person name="Navidi A."/>
            <person name="Naylor J."/>
            <person name="Negash T."/>
            <person name="Nguyen T."/>
            <person name="Nguyen N."/>
            <person name="Nicol R."/>
            <person name="Norbu C."/>
            <person name="Norbu N."/>
            <person name="Novod N."/>
            <person name="O'Neill B."/>
            <person name="Osman S."/>
            <person name="Markiewicz E."/>
            <person name="Oyono O.L."/>
            <person name="Patti C."/>
            <person name="Phunkhang P."/>
            <person name="Pierre F."/>
            <person name="Priest M."/>
            <person name="Raghuraman S."/>
            <person name="Rege F."/>
            <person name="Reyes R."/>
            <person name="Rise C."/>
            <person name="Rogov P."/>
            <person name="Ross K."/>
            <person name="Ryan E."/>
            <person name="Settipalli S."/>
            <person name="Shea T."/>
            <person name="Sherpa N."/>
            <person name="Shi L."/>
            <person name="Shih D."/>
            <person name="Sparrow T."/>
            <person name="Spaulding J."/>
            <person name="Stalker J."/>
            <person name="Stange-Thomann N."/>
            <person name="Stavropoulos S."/>
            <person name="Stone C."/>
            <person name="Strader C."/>
            <person name="Tesfaye S."/>
            <person name="Thomson T."/>
            <person name="Thoulutsang Y."/>
            <person name="Thoulutsang D."/>
            <person name="Topham K."/>
            <person name="Topping I."/>
            <person name="Tsamla T."/>
            <person name="Vassiliev H."/>
            <person name="Vo A."/>
            <person name="Wangchuk T."/>
            <person name="Wangdi T."/>
            <person name="Weiand M."/>
            <person name="Wilkinson J."/>
            <person name="Wilson A."/>
            <person name="Yadav S."/>
            <person name="Young G."/>
            <person name="Yu Q."/>
            <person name="Zembek L."/>
            <person name="Zhong D."/>
            <person name="Zimmer A."/>
            <person name="Zwirko Z."/>
            <person name="Jaffe D.B."/>
            <person name="Alvarez P."/>
            <person name="Brockman W."/>
            <person name="Butler J."/>
            <person name="Chin C."/>
            <person name="Gnerre S."/>
            <person name="Grabherr M."/>
            <person name="Kleber M."/>
            <person name="Mauceli E."/>
            <person name="MacCallum I."/>
        </authorList>
    </citation>
    <scope>NUCLEOTIDE SEQUENCE [LARGE SCALE GENOMIC DNA]</scope>
    <source>
        <strain evidence="21 22">TSC#14021-0224.01</strain>
    </source>
</reference>
<keyword evidence="9 17" id="KW-0103">Bromodomain</keyword>
<keyword evidence="13" id="KW-0539">Nucleus</keyword>
<dbReference type="GO" id="GO:0003682">
    <property type="term" value="F:chromatin binding"/>
    <property type="evidence" value="ECO:0007669"/>
    <property type="project" value="EnsemblMetazoa"/>
</dbReference>
<dbReference type="InterPro" id="IPR037800">
    <property type="entry name" value="GCN5"/>
</dbReference>
<keyword evidence="12" id="KW-0206">Cytoskeleton</keyword>
<dbReference type="KEGG" id="der:6545308"/>
<evidence type="ECO:0000259" key="19">
    <source>
        <dbReference type="PROSITE" id="PS50014"/>
    </source>
</evidence>
<dbReference type="Pfam" id="PF06466">
    <property type="entry name" value="PCAF_N"/>
    <property type="match status" value="1"/>
</dbReference>
<dbReference type="FunFam" id="3.40.630.30:FF:000004">
    <property type="entry name" value="Histone acetyltransferase KAT2A"/>
    <property type="match status" value="1"/>
</dbReference>
<dbReference type="InterPro" id="IPR016376">
    <property type="entry name" value="GCN5/PCAF"/>
</dbReference>
<dbReference type="Proteomes" id="UP000008711">
    <property type="component" value="Unassembled WGS sequence"/>
</dbReference>
<keyword evidence="6 21" id="KW-0808">Transferase</keyword>
<dbReference type="CDD" id="cd04301">
    <property type="entry name" value="NAT_SF"/>
    <property type="match status" value="1"/>
</dbReference>
<feature type="region of interest" description="Disordered" evidence="18">
    <location>
        <begin position="1"/>
        <end position="75"/>
    </location>
</feature>
<sequence length="816" mass="92353">MSGGPSITLKSQPIDGNNTGNAAAQQQQQGANGAASSGASGAAGNAGAAQNPGHGGTAGGAGSAPAEGTRQNSLQRIQQRKLKVFNLPVPQKLAKLSMYSACQSEGCRCTGWKTPQENRHRDVESSYCPEFNEECRNASCRHSLRSHIAHLDNISSSSMDELLGAIIDMENLFMSMQRVEDDDTKKVYLYLFRLLRQCVLTRQQAVIRGPLGDPPFEAPCITKAVLSLVFYKYNHLTTPELQTMTEVAKTFLNFLNHYNFESPSTRRGDLTHEDASNYKINYTRWLVFCHVPAFCNSLRQFETSLVFGRTLLRTVFQCMSQQLKKKCISERDRFPEDKRSIITQMPKFLETLRAELLKDDSPIWDPSYRPPNSFVIQQRKRHQEVATVPIGASVASIGGNKRASVGEPLQKRIKKEPTDRSSSENLDDLPTDVVMHAMKSVSESKTTNKAEILFPVNVSRDENVKAEEQKRAIEFHVVGNSLTKPVDKQTVLWLLGLQLVFAYQLPEMPREYISQLVFDTKHKTLALIKENQPIGGICFRPFPSQGFTEIVFCAVTMSEQVKGYGTHLMNHLKDYSIQRGIKHLLTFADCDAIGYFKKQGFSKDIKLARPVYAGYIKEYDSATLMHCELHPSIVNTQFIAVIRKQSEILKELIAQRHNEVQKVRPGLTCFKEGLLSIPVESIPGLREIGWKQQIRPARSSRPLEESSDPEKLATSFASVLQSVRQHTSAWPFLRPVTAAEVPDYYDHIKYPMDLKTMGERLKKGYYQTRRLFMADMARIFSNCRFYNSPDTEYYRCANSLERYFQTKMRELGLWDK</sequence>
<keyword evidence="14 21" id="KW-0012">Acyltransferase</keyword>
<dbReference type="OMA" id="YFQTKMR"/>
<feature type="domain" description="N-acetyltransferase" evidence="20">
    <location>
        <begin position="484"/>
        <end position="630"/>
    </location>
</feature>
<evidence type="ECO:0000256" key="16">
    <source>
        <dbReference type="PIRSR" id="PIRSR003048-1"/>
    </source>
</evidence>
<dbReference type="EMBL" id="CH954178">
    <property type="protein sequence ID" value="KQS43856.1"/>
    <property type="molecule type" value="Genomic_DNA"/>
</dbReference>
<evidence type="ECO:0000313" key="21">
    <source>
        <dbReference type="EMBL" id="EDV51576.1"/>
    </source>
</evidence>
<dbReference type="PIRSF" id="PIRSF003048">
    <property type="entry name" value="Histone_acetylase_PCAF"/>
    <property type="match status" value="1"/>
</dbReference>
<accession>B3NHB9</accession>
<evidence type="ECO:0000256" key="5">
    <source>
        <dbReference type="ARBA" id="ARBA00022490"/>
    </source>
</evidence>